<evidence type="ECO:0000313" key="3">
    <source>
        <dbReference type="Proteomes" id="UP000199064"/>
    </source>
</evidence>
<keyword evidence="3" id="KW-1185">Reference proteome</keyword>
<gene>
    <name evidence="2" type="ORF">SAMN05216452_3201</name>
</gene>
<sequence length="63" mass="6992">MMNVIKGFGAGLIVVVCLLVIRFVWGVQFDVQRVFYFMLGLAPIAFGISAICYIALMFVGKDE</sequence>
<protein>
    <submittedName>
        <fullName evidence="2">Uncharacterized protein</fullName>
    </submittedName>
</protein>
<dbReference type="EMBL" id="FNSL01000001">
    <property type="protein sequence ID" value="SEB79422.1"/>
    <property type="molecule type" value="Genomic_DNA"/>
</dbReference>
<keyword evidence="1" id="KW-0812">Transmembrane</keyword>
<evidence type="ECO:0000256" key="1">
    <source>
        <dbReference type="SAM" id="Phobius"/>
    </source>
</evidence>
<name>A0A1H4MAN2_9HYPH</name>
<proteinExistence type="predicted"/>
<dbReference type="AlphaFoldDB" id="A0A1H4MAN2"/>
<dbReference type="RefSeq" id="WP_090329447.1">
    <property type="nucleotide sequence ID" value="NZ_FNSL01000001.1"/>
</dbReference>
<reference evidence="3" key="1">
    <citation type="submission" date="2016-10" db="EMBL/GenBank/DDBJ databases">
        <authorList>
            <person name="Varghese N."/>
            <person name="Submissions S."/>
        </authorList>
    </citation>
    <scope>NUCLEOTIDE SEQUENCE [LARGE SCALE GENOMIC DNA]</scope>
    <source>
        <strain evidence="3">ES.061</strain>
    </source>
</reference>
<keyword evidence="1" id="KW-0472">Membrane</keyword>
<evidence type="ECO:0000313" key="2">
    <source>
        <dbReference type="EMBL" id="SEB79422.1"/>
    </source>
</evidence>
<dbReference type="Proteomes" id="UP000199064">
    <property type="component" value="Unassembled WGS sequence"/>
</dbReference>
<feature type="transmembrane region" description="Helical" evidence="1">
    <location>
        <begin position="36"/>
        <end position="59"/>
    </location>
</feature>
<organism evidence="2 3">
    <name type="scientific">Nitratireductor aquibiodomus</name>
    <dbReference type="NCBI Taxonomy" id="204799"/>
    <lineage>
        <taxon>Bacteria</taxon>
        <taxon>Pseudomonadati</taxon>
        <taxon>Pseudomonadota</taxon>
        <taxon>Alphaproteobacteria</taxon>
        <taxon>Hyphomicrobiales</taxon>
        <taxon>Phyllobacteriaceae</taxon>
        <taxon>Nitratireductor</taxon>
    </lineage>
</organism>
<accession>A0A1H4MAN2</accession>
<keyword evidence="1" id="KW-1133">Transmembrane helix</keyword>